<keyword evidence="7" id="KW-1133">Transmembrane helix</keyword>
<evidence type="ECO:0000256" key="2">
    <source>
        <dbReference type="ARBA" id="ARBA00022448"/>
    </source>
</evidence>
<evidence type="ECO:0000256" key="10">
    <source>
        <dbReference type="ARBA" id="ARBA00023303"/>
    </source>
</evidence>
<dbReference type="EMBL" id="JBIMZQ010000022">
    <property type="protein sequence ID" value="KAL3665008.1"/>
    <property type="molecule type" value="Genomic_DNA"/>
</dbReference>
<feature type="region of interest" description="Disordered" evidence="11">
    <location>
        <begin position="24"/>
        <end position="88"/>
    </location>
</feature>
<evidence type="ECO:0000313" key="14">
    <source>
        <dbReference type="Proteomes" id="UP001632037"/>
    </source>
</evidence>
<keyword evidence="10" id="KW-0407">Ion channel</keyword>
<accession>A0ABD3FE64</accession>
<evidence type="ECO:0000256" key="8">
    <source>
        <dbReference type="ARBA" id="ARBA00023065"/>
    </source>
</evidence>
<dbReference type="GO" id="GO:0016020">
    <property type="term" value="C:membrane"/>
    <property type="evidence" value="ECO:0007669"/>
    <property type="project" value="UniProtKB-SubCell"/>
</dbReference>
<feature type="domain" description="RCK N-terminal" evidence="12">
    <location>
        <begin position="93"/>
        <end position="182"/>
    </location>
</feature>
<gene>
    <name evidence="13" type="ORF">V7S43_010183</name>
</gene>
<evidence type="ECO:0000256" key="4">
    <source>
        <dbReference type="ARBA" id="ARBA00022692"/>
    </source>
</evidence>
<comment type="caution">
    <text evidence="13">The sequence shown here is derived from an EMBL/GenBank/DDBJ whole genome shotgun (WGS) entry which is preliminary data.</text>
</comment>
<feature type="compositionally biased region" description="Basic and acidic residues" evidence="11">
    <location>
        <begin position="282"/>
        <end position="294"/>
    </location>
</feature>
<keyword evidence="9" id="KW-0472">Membrane</keyword>
<dbReference type="Pfam" id="PF22614">
    <property type="entry name" value="Slo-like_RCK"/>
    <property type="match status" value="1"/>
</dbReference>
<organism evidence="13 14">
    <name type="scientific">Phytophthora oleae</name>
    <dbReference type="NCBI Taxonomy" id="2107226"/>
    <lineage>
        <taxon>Eukaryota</taxon>
        <taxon>Sar</taxon>
        <taxon>Stramenopiles</taxon>
        <taxon>Oomycota</taxon>
        <taxon>Peronosporomycetes</taxon>
        <taxon>Peronosporales</taxon>
        <taxon>Peronosporaceae</taxon>
        <taxon>Phytophthora</taxon>
    </lineage>
</organism>
<dbReference type="InterPro" id="IPR003148">
    <property type="entry name" value="RCK_N"/>
</dbReference>
<evidence type="ECO:0000313" key="13">
    <source>
        <dbReference type="EMBL" id="KAL3665008.1"/>
    </source>
</evidence>
<comment type="subcellular location">
    <subcellularLocation>
        <location evidence="1">Membrane</location>
        <topology evidence="1">Multi-pass membrane protein</topology>
    </subcellularLocation>
</comment>
<keyword evidence="4" id="KW-0812">Transmembrane</keyword>
<dbReference type="GO" id="GO:0005267">
    <property type="term" value="F:potassium channel activity"/>
    <property type="evidence" value="ECO:0007669"/>
    <property type="project" value="UniProtKB-KW"/>
</dbReference>
<feature type="compositionally biased region" description="Low complexity" evidence="11">
    <location>
        <begin position="55"/>
        <end position="73"/>
    </location>
</feature>
<dbReference type="Proteomes" id="UP001632037">
    <property type="component" value="Unassembled WGS sequence"/>
</dbReference>
<evidence type="ECO:0000256" key="9">
    <source>
        <dbReference type="ARBA" id="ARBA00023136"/>
    </source>
</evidence>
<keyword evidence="2" id="KW-0813">Transport</keyword>
<evidence type="ECO:0000256" key="11">
    <source>
        <dbReference type="SAM" id="MobiDB-lite"/>
    </source>
</evidence>
<sequence>MSHSTPALVFSADTVLDRQSMKNDVPISEIEAEPTRGVVDEQEGKRSAGEFATNSSRFYSSPTLTSSSEFSSPQTWQKDHSSPPLDAGSRRNLHDHIIICGPFDQGHQLACYLDELYTKEKLQRPEIVLFIKTMPSDTEIAARPRALPSNVFVQRGLSENVEDLLRVRAFAASRVLFIPSTWDRGALEDVCEDMRTQLEDYQVIKSTLALRTVEDLHHEHVQQQPRSNLVSSNRLSILSCSVVKSHNSIKYFAYKTRAGVRSLEDPQSSKSDDEESIAGDSDAPHSEYPTERPYDHRRHWNPLHLDWKRPVNTKSDFLTSPCFTPAYATGEVFVDCVLDTLLCQSFFNPYIVDLIRALAGDYYLDSSPSDHQETFRASMMRYFSSTDSGEDVNALPKGRSPVLRMATISRELEGASFAEVFAKALGQKTLVLGIYRRAQAGSHGNQLPYVVTCPVLPYSCVVERDDQLYVLTKELASVSIR</sequence>
<dbReference type="PANTHER" id="PTHR10027:SF10">
    <property type="entry name" value="SLOWPOKE 2, ISOFORM D"/>
    <property type="match status" value="1"/>
</dbReference>
<keyword evidence="8" id="KW-0406">Ion transport</keyword>
<evidence type="ECO:0000256" key="3">
    <source>
        <dbReference type="ARBA" id="ARBA00022538"/>
    </source>
</evidence>
<keyword evidence="3" id="KW-0633">Potassium transport</keyword>
<evidence type="ECO:0000256" key="5">
    <source>
        <dbReference type="ARBA" id="ARBA00022826"/>
    </source>
</evidence>
<dbReference type="AlphaFoldDB" id="A0ABD3FE64"/>
<dbReference type="PANTHER" id="PTHR10027">
    <property type="entry name" value="CALCIUM-ACTIVATED POTASSIUM CHANNEL ALPHA CHAIN"/>
    <property type="match status" value="1"/>
</dbReference>
<keyword evidence="14" id="KW-1185">Reference proteome</keyword>
<evidence type="ECO:0000256" key="6">
    <source>
        <dbReference type="ARBA" id="ARBA00022958"/>
    </source>
</evidence>
<evidence type="ECO:0000256" key="1">
    <source>
        <dbReference type="ARBA" id="ARBA00004141"/>
    </source>
</evidence>
<proteinExistence type="predicted"/>
<name>A0ABD3FE64_9STRA</name>
<dbReference type="InterPro" id="IPR047871">
    <property type="entry name" value="K_chnl_Slo-like"/>
</dbReference>
<feature type="compositionally biased region" description="Basic and acidic residues" evidence="11">
    <location>
        <begin position="38"/>
        <end position="48"/>
    </location>
</feature>
<protein>
    <recommendedName>
        <fullName evidence="12">RCK N-terminal domain-containing protein</fullName>
    </recommendedName>
</protein>
<reference evidence="13 14" key="1">
    <citation type="submission" date="2024-09" db="EMBL/GenBank/DDBJ databases">
        <title>Genome sequencing and assembly of Phytophthora oleae, isolate VK10A, causative agent of rot of olive drupes.</title>
        <authorList>
            <person name="Conti Taguali S."/>
            <person name="Riolo M."/>
            <person name="La Spada F."/>
            <person name="Cacciola S.O."/>
            <person name="Dionisio G."/>
        </authorList>
    </citation>
    <scope>NUCLEOTIDE SEQUENCE [LARGE SCALE GENOMIC DNA]</scope>
    <source>
        <strain evidence="13 14">VK10A</strain>
    </source>
</reference>
<evidence type="ECO:0000256" key="7">
    <source>
        <dbReference type="ARBA" id="ARBA00022989"/>
    </source>
</evidence>
<feature type="region of interest" description="Disordered" evidence="11">
    <location>
        <begin position="263"/>
        <end position="295"/>
    </location>
</feature>
<evidence type="ECO:0000259" key="12">
    <source>
        <dbReference type="Pfam" id="PF22614"/>
    </source>
</evidence>
<keyword evidence="6" id="KW-0630">Potassium</keyword>
<keyword evidence="5" id="KW-0631">Potassium channel</keyword>